<evidence type="ECO:0000313" key="6">
    <source>
        <dbReference type="Proteomes" id="UP000664132"/>
    </source>
</evidence>
<feature type="domain" description="Xylanolytic transcriptional activator regulatory" evidence="4">
    <location>
        <begin position="226"/>
        <end position="300"/>
    </location>
</feature>
<reference evidence="5" key="1">
    <citation type="submission" date="2021-02" db="EMBL/GenBank/DDBJ databases">
        <title>Genome sequence Cadophora malorum strain M34.</title>
        <authorList>
            <person name="Stefanovic E."/>
            <person name="Vu D."/>
            <person name="Scully C."/>
            <person name="Dijksterhuis J."/>
            <person name="Roader J."/>
            <person name="Houbraken J."/>
        </authorList>
    </citation>
    <scope>NUCLEOTIDE SEQUENCE</scope>
    <source>
        <strain evidence="5">M34</strain>
    </source>
</reference>
<dbReference type="GO" id="GO:0008270">
    <property type="term" value="F:zinc ion binding"/>
    <property type="evidence" value="ECO:0007669"/>
    <property type="project" value="InterPro"/>
</dbReference>
<keyword evidence="2" id="KW-0539">Nucleus</keyword>
<feature type="region of interest" description="Disordered" evidence="3">
    <location>
        <begin position="16"/>
        <end position="57"/>
    </location>
</feature>
<dbReference type="GO" id="GO:0003677">
    <property type="term" value="F:DNA binding"/>
    <property type="evidence" value="ECO:0007669"/>
    <property type="project" value="InterPro"/>
</dbReference>
<evidence type="ECO:0000256" key="3">
    <source>
        <dbReference type="SAM" id="MobiDB-lite"/>
    </source>
</evidence>
<dbReference type="OrthoDB" id="3989227at2759"/>
<dbReference type="PANTHER" id="PTHR31001">
    <property type="entry name" value="UNCHARACTERIZED TRANSCRIPTIONAL REGULATORY PROTEIN"/>
    <property type="match status" value="1"/>
</dbReference>
<dbReference type="Proteomes" id="UP000664132">
    <property type="component" value="Unassembled WGS sequence"/>
</dbReference>
<dbReference type="GO" id="GO:0006351">
    <property type="term" value="P:DNA-templated transcription"/>
    <property type="evidence" value="ECO:0007669"/>
    <property type="project" value="InterPro"/>
</dbReference>
<proteinExistence type="predicted"/>
<dbReference type="InterPro" id="IPR050613">
    <property type="entry name" value="Sec_Metabolite_Reg"/>
</dbReference>
<protein>
    <recommendedName>
        <fullName evidence="4">Xylanolytic transcriptional activator regulatory domain-containing protein</fullName>
    </recommendedName>
</protein>
<feature type="region of interest" description="Disordered" evidence="3">
    <location>
        <begin position="70"/>
        <end position="96"/>
    </location>
</feature>
<sequence>MVNEINQLLRNQQVYSSYPDDYSPGSDPHQELQDPGSRHGCQYRQASSSTGDNSARSRTLTGQLCGDIFPPPPAWSTEARTTRSGTRRQDPGDLIEDLPTKEQCQSLIWIYMTGYHTISPLFHGPTFLQDAQKYIVGADPADLDLDLHFLALLTAVLFAGCAISSRKRLAEIFEGQSREDLSSRFYQRAVCAIRLTNYPQSPSLHTLAAFMIVDTIYLREEQPLTCCSFVGLATRVAQMLGLHKDPASFPDLSVIDIQVRRQLWWSLVAVDVQVALAAGLPPIIDCTACQVREFSEAPEDLPYLGIPSQETDHQKSILGVLVRGKVDFYRKASRILSVIHSNRFSREDLDHILSLIQIIKSDLNSRIQRLTEIESKLSYTDEMTAGYDDMSRLRQTQSNLILAQFGKAVLTLLCAKPYAIIQGPVRRQKLESYLEEKDSQAIAGCRKYLHGFLKITQNPSFQPWHWRWPGQHQPLHSIMALIISLSTSPDSNSPLARETRKLIDLAIYMCGPQENNGIQSTEDGHYDSRPLSMVGSKAWELIRETRSKVWIKAGLDPVILNCPERAEDIHLDEEGGLIEQTVVDGTPMVEAPMDLLEGWPGIEFDGEEWLSGNIDGGFTFDPSLFFTGEI</sequence>
<feature type="compositionally biased region" description="Low complexity" evidence="3">
    <location>
        <begin position="16"/>
        <end position="27"/>
    </location>
</feature>
<dbReference type="CDD" id="cd12148">
    <property type="entry name" value="fungal_TF_MHR"/>
    <property type="match status" value="1"/>
</dbReference>
<dbReference type="PANTHER" id="PTHR31001:SF40">
    <property type="entry name" value="ZN(II)2CYS6 TRANSCRIPTION FACTOR (EUROFUNG)"/>
    <property type="match status" value="1"/>
</dbReference>
<evidence type="ECO:0000313" key="5">
    <source>
        <dbReference type="EMBL" id="KAG4423221.1"/>
    </source>
</evidence>
<dbReference type="Pfam" id="PF04082">
    <property type="entry name" value="Fungal_trans"/>
    <property type="match status" value="1"/>
</dbReference>
<gene>
    <name evidence="5" type="ORF">IFR04_003587</name>
</gene>
<dbReference type="EMBL" id="JAFJYH010000037">
    <property type="protein sequence ID" value="KAG4423221.1"/>
    <property type="molecule type" value="Genomic_DNA"/>
</dbReference>
<comment type="subcellular location">
    <subcellularLocation>
        <location evidence="1">Nucleus</location>
    </subcellularLocation>
</comment>
<organism evidence="5 6">
    <name type="scientific">Cadophora malorum</name>
    <dbReference type="NCBI Taxonomy" id="108018"/>
    <lineage>
        <taxon>Eukaryota</taxon>
        <taxon>Fungi</taxon>
        <taxon>Dikarya</taxon>
        <taxon>Ascomycota</taxon>
        <taxon>Pezizomycotina</taxon>
        <taxon>Leotiomycetes</taxon>
        <taxon>Helotiales</taxon>
        <taxon>Ploettnerulaceae</taxon>
        <taxon>Cadophora</taxon>
    </lineage>
</organism>
<evidence type="ECO:0000256" key="1">
    <source>
        <dbReference type="ARBA" id="ARBA00004123"/>
    </source>
</evidence>
<evidence type="ECO:0000256" key="2">
    <source>
        <dbReference type="ARBA" id="ARBA00023242"/>
    </source>
</evidence>
<evidence type="ECO:0000259" key="4">
    <source>
        <dbReference type="SMART" id="SM00906"/>
    </source>
</evidence>
<dbReference type="GO" id="GO:0005634">
    <property type="term" value="C:nucleus"/>
    <property type="evidence" value="ECO:0007669"/>
    <property type="project" value="UniProtKB-SubCell"/>
</dbReference>
<accession>A0A8H7WE54</accession>
<dbReference type="AlphaFoldDB" id="A0A8H7WE54"/>
<dbReference type="SMART" id="SM00906">
    <property type="entry name" value="Fungal_trans"/>
    <property type="match status" value="1"/>
</dbReference>
<name>A0A8H7WE54_9HELO</name>
<feature type="compositionally biased region" description="Polar residues" evidence="3">
    <location>
        <begin position="44"/>
        <end position="57"/>
    </location>
</feature>
<keyword evidence="6" id="KW-1185">Reference proteome</keyword>
<comment type="caution">
    <text evidence="5">The sequence shown here is derived from an EMBL/GenBank/DDBJ whole genome shotgun (WGS) entry which is preliminary data.</text>
</comment>
<dbReference type="InterPro" id="IPR007219">
    <property type="entry name" value="XnlR_reg_dom"/>
</dbReference>